<dbReference type="AlphaFoldDB" id="A0A9D1T932"/>
<dbReference type="EMBL" id="DVOS01000076">
    <property type="protein sequence ID" value="HIV24116.1"/>
    <property type="molecule type" value="Genomic_DNA"/>
</dbReference>
<keyword evidence="2 4" id="KW-0238">DNA-binding</keyword>
<name>A0A9D1T932_9FIRM</name>
<protein>
    <submittedName>
        <fullName evidence="7">Site-specific integrase</fullName>
    </submittedName>
</protein>
<evidence type="ECO:0000259" key="6">
    <source>
        <dbReference type="PROSITE" id="PS51900"/>
    </source>
</evidence>
<sequence length="411" mass="47951">MTGTLQIKQLPSGNAYYYVKLSYKDPRTGGWKSKTCATGLAVKNNKRKAENKIKEYVDKYSYLEELPAEYNIKIDPNITLSDYVWVWLHGKERDLEVDTYEGYSYRAAKIAEYFKDKKTKLVDVTPKMIDVYMKYLLDYGKTNQKTHKPEPLAVRTVRSYKSLLYSIFSQAMIDGLVKYNPTQGIKVHGKKNKDYSEEFLFMTEEEILEFLQFIAEHYPRLLGITFLGAYYGLRRSEILGLKWDAIDLKRNKINFSHTVVRVKTVVGKDDTKTPAGRRSLFLFDAAKTCFEKIKEEQEANKRFLKDQYKNTEGYVFTWEDGALYDPNYISKLFKKATTEFGRPEITLHKLRHSCASMLINKGWDIKKLQYWLGHTDTATTLNIYSHFYRERLNASENDLQEISRGAGKLFA</sequence>
<reference evidence="7" key="1">
    <citation type="submission" date="2020-10" db="EMBL/GenBank/DDBJ databases">
        <authorList>
            <person name="Gilroy R."/>
        </authorList>
    </citation>
    <scope>NUCLEOTIDE SEQUENCE</scope>
    <source>
        <strain evidence="7">ChiBcec6-7307</strain>
    </source>
</reference>
<accession>A0A9D1T932</accession>
<dbReference type="InterPro" id="IPR050090">
    <property type="entry name" value="Tyrosine_recombinase_XerCD"/>
</dbReference>
<dbReference type="PROSITE" id="PS51898">
    <property type="entry name" value="TYR_RECOMBINASE"/>
    <property type="match status" value="1"/>
</dbReference>
<evidence type="ECO:0000256" key="2">
    <source>
        <dbReference type="ARBA" id="ARBA00023125"/>
    </source>
</evidence>
<evidence type="ECO:0000256" key="4">
    <source>
        <dbReference type="PROSITE-ProRule" id="PRU01248"/>
    </source>
</evidence>
<reference evidence="7" key="2">
    <citation type="journal article" date="2021" name="PeerJ">
        <title>Extensive microbial diversity within the chicken gut microbiome revealed by metagenomics and culture.</title>
        <authorList>
            <person name="Gilroy R."/>
            <person name="Ravi A."/>
            <person name="Getino M."/>
            <person name="Pursley I."/>
            <person name="Horton D.L."/>
            <person name="Alikhan N.F."/>
            <person name="Baker D."/>
            <person name="Gharbi K."/>
            <person name="Hall N."/>
            <person name="Watson M."/>
            <person name="Adriaenssens E.M."/>
            <person name="Foster-Nyarko E."/>
            <person name="Jarju S."/>
            <person name="Secka A."/>
            <person name="Antonio M."/>
            <person name="Oren A."/>
            <person name="Chaudhuri R.R."/>
            <person name="La Ragione R."/>
            <person name="Hildebrand F."/>
            <person name="Pallen M.J."/>
        </authorList>
    </citation>
    <scope>NUCLEOTIDE SEQUENCE</scope>
    <source>
        <strain evidence="7">ChiBcec6-7307</strain>
    </source>
</reference>
<dbReference type="Pfam" id="PF00589">
    <property type="entry name" value="Phage_integrase"/>
    <property type="match status" value="1"/>
</dbReference>
<dbReference type="CDD" id="cd01189">
    <property type="entry name" value="INT_ICEBs1_C_like"/>
    <property type="match status" value="1"/>
</dbReference>
<dbReference type="InterPro" id="IPR002104">
    <property type="entry name" value="Integrase_catalytic"/>
</dbReference>
<comment type="similarity">
    <text evidence="1">Belongs to the 'phage' integrase family.</text>
</comment>
<evidence type="ECO:0000259" key="5">
    <source>
        <dbReference type="PROSITE" id="PS51898"/>
    </source>
</evidence>
<proteinExistence type="inferred from homology"/>
<dbReference type="InterPro" id="IPR011010">
    <property type="entry name" value="DNA_brk_join_enz"/>
</dbReference>
<evidence type="ECO:0000313" key="8">
    <source>
        <dbReference type="Proteomes" id="UP000886889"/>
    </source>
</evidence>
<dbReference type="PROSITE" id="PS51900">
    <property type="entry name" value="CB"/>
    <property type="match status" value="1"/>
</dbReference>
<dbReference type="SUPFAM" id="SSF56349">
    <property type="entry name" value="DNA breaking-rejoining enzymes"/>
    <property type="match status" value="1"/>
</dbReference>
<dbReference type="InterPro" id="IPR044068">
    <property type="entry name" value="CB"/>
</dbReference>
<dbReference type="InterPro" id="IPR010998">
    <property type="entry name" value="Integrase_recombinase_N"/>
</dbReference>
<dbReference type="GO" id="GO:0006310">
    <property type="term" value="P:DNA recombination"/>
    <property type="evidence" value="ECO:0007669"/>
    <property type="project" value="UniProtKB-KW"/>
</dbReference>
<dbReference type="GO" id="GO:0003677">
    <property type="term" value="F:DNA binding"/>
    <property type="evidence" value="ECO:0007669"/>
    <property type="project" value="UniProtKB-UniRule"/>
</dbReference>
<dbReference type="Gene3D" id="1.10.443.10">
    <property type="entry name" value="Intergrase catalytic core"/>
    <property type="match status" value="1"/>
</dbReference>
<evidence type="ECO:0000313" key="7">
    <source>
        <dbReference type="EMBL" id="HIV24116.1"/>
    </source>
</evidence>
<feature type="domain" description="Core-binding (CB)" evidence="6">
    <location>
        <begin position="71"/>
        <end position="172"/>
    </location>
</feature>
<dbReference type="PANTHER" id="PTHR30349:SF64">
    <property type="entry name" value="PROPHAGE INTEGRASE INTD-RELATED"/>
    <property type="match status" value="1"/>
</dbReference>
<dbReference type="InterPro" id="IPR013762">
    <property type="entry name" value="Integrase-like_cat_sf"/>
</dbReference>
<dbReference type="GO" id="GO:0015074">
    <property type="term" value="P:DNA integration"/>
    <property type="evidence" value="ECO:0007669"/>
    <property type="project" value="InterPro"/>
</dbReference>
<feature type="domain" description="Tyr recombinase" evidence="5">
    <location>
        <begin position="197"/>
        <end position="397"/>
    </location>
</feature>
<organism evidence="7 8">
    <name type="scientific">Candidatus Merdiplasma excrementigallinarum</name>
    <dbReference type="NCBI Taxonomy" id="2840864"/>
    <lineage>
        <taxon>Bacteria</taxon>
        <taxon>Bacillati</taxon>
        <taxon>Bacillota</taxon>
        <taxon>Clostridia</taxon>
        <taxon>Lachnospirales</taxon>
        <taxon>Lachnospiraceae</taxon>
        <taxon>Lachnospiraceae incertae sedis</taxon>
        <taxon>Candidatus Merdiplasma</taxon>
    </lineage>
</organism>
<gene>
    <name evidence="7" type="ORF">IAC80_09320</name>
</gene>
<evidence type="ECO:0000256" key="3">
    <source>
        <dbReference type="ARBA" id="ARBA00023172"/>
    </source>
</evidence>
<comment type="caution">
    <text evidence="7">The sequence shown here is derived from an EMBL/GenBank/DDBJ whole genome shotgun (WGS) entry which is preliminary data.</text>
</comment>
<dbReference type="Pfam" id="PF13102">
    <property type="entry name" value="Phage_int_SAM_5"/>
    <property type="match status" value="1"/>
</dbReference>
<keyword evidence="3" id="KW-0233">DNA recombination</keyword>
<dbReference type="Proteomes" id="UP000886889">
    <property type="component" value="Unassembled WGS sequence"/>
</dbReference>
<dbReference type="PANTHER" id="PTHR30349">
    <property type="entry name" value="PHAGE INTEGRASE-RELATED"/>
    <property type="match status" value="1"/>
</dbReference>
<evidence type="ECO:0000256" key="1">
    <source>
        <dbReference type="ARBA" id="ARBA00008857"/>
    </source>
</evidence>
<dbReference type="InterPro" id="IPR025269">
    <property type="entry name" value="SAM-like_dom"/>
</dbReference>
<dbReference type="Gene3D" id="1.10.150.130">
    <property type="match status" value="1"/>
</dbReference>